<evidence type="ECO:0000313" key="1">
    <source>
        <dbReference type="EMBL" id="TGY77634.1"/>
    </source>
</evidence>
<accession>A0AC61RIC7</accession>
<gene>
    <name evidence="1" type="ORF">E5331_13730</name>
</gene>
<name>A0AC61RIC7_9BACT</name>
<comment type="caution">
    <text evidence="1">The sequence shown here is derived from an EMBL/GenBank/DDBJ whole genome shotgun (WGS) entry which is preliminary data.</text>
</comment>
<reference evidence="1" key="1">
    <citation type="submission" date="2019-04" db="EMBL/GenBank/DDBJ databases">
        <title>Microbes associate with the intestines of laboratory mice.</title>
        <authorList>
            <person name="Navarre W."/>
            <person name="Wong E."/>
            <person name="Huang K."/>
            <person name="Tropini C."/>
            <person name="Ng K."/>
            <person name="Yu B."/>
        </authorList>
    </citation>
    <scope>NUCLEOTIDE SEQUENCE</scope>
    <source>
        <strain evidence="1">NM04_E33</strain>
    </source>
</reference>
<protein>
    <submittedName>
        <fullName evidence="1">Prenyltransferase</fullName>
    </submittedName>
</protein>
<dbReference type="EMBL" id="SRYB01000022">
    <property type="protein sequence ID" value="TGY77634.1"/>
    <property type="molecule type" value="Genomic_DNA"/>
</dbReference>
<dbReference type="Proteomes" id="UP000306319">
    <property type="component" value="Unassembled WGS sequence"/>
</dbReference>
<evidence type="ECO:0000313" key="2">
    <source>
        <dbReference type="Proteomes" id="UP000306319"/>
    </source>
</evidence>
<proteinExistence type="predicted"/>
<organism evidence="1 2">
    <name type="scientific">Lepagella muris</name>
    <dbReference type="NCBI Taxonomy" id="3032870"/>
    <lineage>
        <taxon>Bacteria</taxon>
        <taxon>Pseudomonadati</taxon>
        <taxon>Bacteroidota</taxon>
        <taxon>Bacteroidia</taxon>
        <taxon>Bacteroidales</taxon>
        <taxon>Muribaculaceae</taxon>
        <taxon>Lepagella</taxon>
    </lineage>
</organism>
<sequence>MSPRQSILTHVRLSSLMMGIGCVFAGTACAAIGGYTELLPANLCMIFVIFAQLAGNFYFRYFNEVHACGNHIDSRINSHSKSYSKTFLKEGSIACALIAALAGLSIAVSGGWWTLMVGIFVAFAGWITMGGNMPLLRTPYGVIAPFILFGPVCVITTALIQIERHPEHPLSWIDVAPALYMSIVMGLMCVNATMVYGYNNYYRNKRNSKETLVVAVGKKFARVIFLLNGVIYTAVTIVMCQQLNFSLKGLDIVPSILCLLIDIYIWYQMRTLPREHHHTLIDFANFNVLLMGLLTFIIFEITGTPDVSTMSFFGL</sequence>
<keyword evidence="2" id="KW-1185">Reference proteome</keyword>